<evidence type="ECO:0000313" key="2">
    <source>
        <dbReference type="Proteomes" id="UP000694843"/>
    </source>
</evidence>
<evidence type="ECO:0000313" key="3">
    <source>
        <dbReference type="RefSeq" id="XP_018009146.1"/>
    </source>
</evidence>
<feature type="chain" id="PRO_5034988640" evidence="1">
    <location>
        <begin position="22"/>
        <end position="201"/>
    </location>
</feature>
<protein>
    <submittedName>
        <fullName evidence="3">Uncharacterized protein LOC108666737</fullName>
    </submittedName>
</protein>
<evidence type="ECO:0000256" key="1">
    <source>
        <dbReference type="SAM" id="SignalP"/>
    </source>
</evidence>
<keyword evidence="1" id="KW-0732">Signal</keyword>
<dbReference type="KEGG" id="hazt:108666737"/>
<feature type="signal peptide" evidence="1">
    <location>
        <begin position="1"/>
        <end position="21"/>
    </location>
</feature>
<accession>A0A8B7N5L6</accession>
<organism evidence="2 3">
    <name type="scientific">Hyalella azteca</name>
    <name type="common">Amphipod</name>
    <dbReference type="NCBI Taxonomy" id="294128"/>
    <lineage>
        <taxon>Eukaryota</taxon>
        <taxon>Metazoa</taxon>
        <taxon>Ecdysozoa</taxon>
        <taxon>Arthropoda</taxon>
        <taxon>Crustacea</taxon>
        <taxon>Multicrustacea</taxon>
        <taxon>Malacostraca</taxon>
        <taxon>Eumalacostraca</taxon>
        <taxon>Peracarida</taxon>
        <taxon>Amphipoda</taxon>
        <taxon>Senticaudata</taxon>
        <taxon>Talitrida</taxon>
        <taxon>Talitroidea</taxon>
        <taxon>Hyalellidae</taxon>
        <taxon>Hyalella</taxon>
    </lineage>
</organism>
<dbReference type="Proteomes" id="UP000694843">
    <property type="component" value="Unplaced"/>
</dbReference>
<dbReference type="Gene3D" id="1.20.120.20">
    <property type="entry name" value="Apolipoprotein"/>
    <property type="match status" value="1"/>
</dbReference>
<sequence>MEFRKFIQYILVASLALSAQAAPLGDIVVELTDGFSGRVTIIGDALRNISDLTVDGISDVQKEINDLLEDQLNHRVDDVEELNEAVGDVARETVQGIKDTANAVEGYVDDSLKDAGRFADKTSQSGINGLVDAAEVTSNMARDVATTFVKVWQDTGDAMQEYAGKMADNSIQLARDAGSVWRTVARNAVNALTKYDGNRGN</sequence>
<name>A0A8B7N5L6_HYAAZ</name>
<keyword evidence="2" id="KW-1185">Reference proteome</keyword>
<gene>
    <name evidence="3" type="primary">LOC108666737</name>
</gene>
<reference evidence="3" key="1">
    <citation type="submission" date="2025-08" db="UniProtKB">
        <authorList>
            <consortium name="RefSeq"/>
        </authorList>
    </citation>
    <scope>IDENTIFICATION</scope>
    <source>
        <tissue evidence="3">Whole organism</tissue>
    </source>
</reference>
<dbReference type="GeneID" id="108666737"/>
<dbReference type="AlphaFoldDB" id="A0A8B7N5L6"/>
<dbReference type="RefSeq" id="XP_018009146.1">
    <property type="nucleotide sequence ID" value="XM_018153657.2"/>
</dbReference>
<dbReference type="OrthoDB" id="10341301at2759"/>
<proteinExistence type="predicted"/>